<dbReference type="PROSITE" id="PS50861">
    <property type="entry name" value="AA_TRNA_LIGASE_II_GLYAB"/>
    <property type="match status" value="1"/>
</dbReference>
<dbReference type="GO" id="GO:0005524">
    <property type="term" value="F:ATP binding"/>
    <property type="evidence" value="ECO:0007669"/>
    <property type="project" value="UniProtKB-UniRule"/>
</dbReference>
<evidence type="ECO:0000313" key="14">
    <source>
        <dbReference type="Proteomes" id="UP000002383"/>
    </source>
</evidence>
<dbReference type="HOGENOM" id="CLU_007220_2_2_6"/>
<evidence type="ECO:0000256" key="9">
    <source>
        <dbReference type="ARBA" id="ARBA00023146"/>
    </source>
</evidence>
<dbReference type="Pfam" id="PF05746">
    <property type="entry name" value="DALR_1"/>
    <property type="match status" value="1"/>
</dbReference>
<dbReference type="STRING" id="396588.Tgr7_3255"/>
<dbReference type="EC" id="6.1.1.14" evidence="11"/>
<evidence type="ECO:0000256" key="10">
    <source>
        <dbReference type="ARBA" id="ARBA00047937"/>
    </source>
</evidence>
<dbReference type="KEGG" id="tgr:Tgr7_3255"/>
<dbReference type="GO" id="GO:0006420">
    <property type="term" value="P:arginyl-tRNA aminoacylation"/>
    <property type="evidence" value="ECO:0007669"/>
    <property type="project" value="InterPro"/>
</dbReference>
<evidence type="ECO:0000256" key="2">
    <source>
        <dbReference type="ARBA" id="ARBA00008226"/>
    </source>
</evidence>
<evidence type="ECO:0000256" key="8">
    <source>
        <dbReference type="ARBA" id="ARBA00022917"/>
    </source>
</evidence>
<protein>
    <recommendedName>
        <fullName evidence="11">Glycine--tRNA ligase beta subunit</fullName>
        <ecNumber evidence="11">6.1.1.14</ecNumber>
    </recommendedName>
    <alternativeName>
        <fullName evidence="11">Glycyl-tRNA synthetase beta subunit</fullName>
        <shortName evidence="11">GlyRS</shortName>
    </alternativeName>
</protein>
<dbReference type="PANTHER" id="PTHR30075">
    <property type="entry name" value="GLYCYL-TRNA SYNTHETASE"/>
    <property type="match status" value="1"/>
</dbReference>
<keyword evidence="14" id="KW-1185">Reference proteome</keyword>
<reference evidence="13 14" key="1">
    <citation type="journal article" date="2011" name="Stand. Genomic Sci.">
        <title>Complete genome sequence of 'Thioalkalivibrio sulfidophilus' HL-EbGr7.</title>
        <authorList>
            <person name="Muyzer G."/>
            <person name="Sorokin D.Y."/>
            <person name="Mavromatis K."/>
            <person name="Lapidus A."/>
            <person name="Clum A."/>
            <person name="Ivanova N."/>
            <person name="Pati A."/>
            <person name="d'Haeseleer P."/>
            <person name="Woyke T."/>
            <person name="Kyrpides N.C."/>
        </authorList>
    </citation>
    <scope>NUCLEOTIDE SEQUENCE [LARGE SCALE GENOMIC DNA]</scope>
    <source>
        <strain evidence="13 14">HL-EbGR7</strain>
    </source>
</reference>
<dbReference type="SUPFAM" id="SSF109604">
    <property type="entry name" value="HD-domain/PDEase-like"/>
    <property type="match status" value="1"/>
</dbReference>
<evidence type="ECO:0000256" key="7">
    <source>
        <dbReference type="ARBA" id="ARBA00022840"/>
    </source>
</evidence>
<name>B8GR69_THISH</name>
<comment type="similarity">
    <text evidence="2 11">Belongs to the class-II aminoacyl-tRNA synthetase family.</text>
</comment>
<dbReference type="InterPro" id="IPR015944">
    <property type="entry name" value="Gly-tRNA-synth_bsu"/>
</dbReference>
<dbReference type="NCBIfam" id="TIGR00211">
    <property type="entry name" value="glyS"/>
    <property type="match status" value="1"/>
</dbReference>
<dbReference type="GO" id="GO:0004814">
    <property type="term" value="F:arginine-tRNA ligase activity"/>
    <property type="evidence" value="ECO:0007669"/>
    <property type="project" value="InterPro"/>
</dbReference>
<evidence type="ECO:0000313" key="13">
    <source>
        <dbReference type="EMBL" id="ACL74323.1"/>
    </source>
</evidence>
<evidence type="ECO:0000259" key="12">
    <source>
        <dbReference type="Pfam" id="PF05746"/>
    </source>
</evidence>
<gene>
    <name evidence="11" type="primary">glyS</name>
    <name evidence="13" type="ordered locus">Tgr7_3255</name>
</gene>
<keyword evidence="9 11" id="KW-0030">Aminoacyl-tRNA synthetase</keyword>
<dbReference type="GO" id="GO:0005829">
    <property type="term" value="C:cytosol"/>
    <property type="evidence" value="ECO:0007669"/>
    <property type="project" value="TreeGrafter"/>
</dbReference>
<keyword evidence="4 11" id="KW-0963">Cytoplasm</keyword>
<dbReference type="Proteomes" id="UP000002383">
    <property type="component" value="Chromosome"/>
</dbReference>
<evidence type="ECO:0000256" key="1">
    <source>
        <dbReference type="ARBA" id="ARBA00004496"/>
    </source>
</evidence>
<proteinExistence type="inferred from homology"/>
<evidence type="ECO:0000256" key="4">
    <source>
        <dbReference type="ARBA" id="ARBA00022490"/>
    </source>
</evidence>
<feature type="domain" description="DALR anticodon binding" evidence="12">
    <location>
        <begin position="583"/>
        <end position="677"/>
    </location>
</feature>
<accession>B8GR69</accession>
<dbReference type="PRINTS" id="PR01045">
    <property type="entry name" value="TRNASYNTHGB"/>
</dbReference>
<comment type="catalytic activity">
    <reaction evidence="10 11">
        <text>tRNA(Gly) + glycine + ATP = glycyl-tRNA(Gly) + AMP + diphosphate</text>
        <dbReference type="Rhea" id="RHEA:16013"/>
        <dbReference type="Rhea" id="RHEA-COMP:9664"/>
        <dbReference type="Rhea" id="RHEA-COMP:9683"/>
        <dbReference type="ChEBI" id="CHEBI:30616"/>
        <dbReference type="ChEBI" id="CHEBI:33019"/>
        <dbReference type="ChEBI" id="CHEBI:57305"/>
        <dbReference type="ChEBI" id="CHEBI:78442"/>
        <dbReference type="ChEBI" id="CHEBI:78522"/>
        <dbReference type="ChEBI" id="CHEBI:456215"/>
        <dbReference type="EC" id="6.1.1.14"/>
    </reaction>
</comment>
<dbReference type="Pfam" id="PF02092">
    <property type="entry name" value="tRNA_synt_2f"/>
    <property type="match status" value="1"/>
</dbReference>
<sequence length="696" mass="76598">MTQTHDLLIEIGTEELPPKALKGLRDAFAESVAAGLAEAGIGASKVQAFAAPRRLALLCRDVAARQPDQSMERRGPALAAAFDDNGNPTKAAQGFAASCGVKPEDLERLETDKGAWLVHRHVEPGKAAAALIPSIVERALAALPIPKRMRWGDSDAEFVRPVHWVVLLLGDAVVEAEILGVKAGRETRGHRFHHPDTLFIAEPAAYAPLLQTEGRVMADFEARREAILGQVEDAAQKLGGRALIEPDLLDEVTALVEWPSAIAGHFETRFLDVPQEALITTMQDNQKYFPVVDQVGRLMPHFITVSNIESREPERVREGNERVIRPRFSDAEFFWNQDRKKPLDSHLEALKHVVFQRKLGTLFEKTERVAALTKHLAGLLNVDHGEALRAAMLSKCDLQTHMVFEFTELQGTMGRYYAEHGGEPADVAQALEEQYWPRHAGDNLPETGVGKALALADRLDTLVGIFAIGQKPTGAKDPYGLRRAALGVLRILIERELDLDLLALIRAAAEGYQGTDVNAAGAVASVFDYMMERLRAYYTDRGIGVDVFEAVLACRPLRPLDFDRRVRGVDHFRSLPEAQSLAAAHKRIHNILKKVEGALPEQIDPARFSEDAERALFDRLEALRGTALPLFTEGRYTEGLAALAALREPVDRFFDGVMVMADDAAVRDNRLALLNSLSGLFLEVADMSRLQPGGEG</sequence>
<keyword evidence="6 11" id="KW-0547">Nucleotide-binding</keyword>
<organism evidence="13 14">
    <name type="scientific">Thioalkalivibrio sulfidiphilus (strain HL-EbGR7)</name>
    <dbReference type="NCBI Taxonomy" id="396588"/>
    <lineage>
        <taxon>Bacteria</taxon>
        <taxon>Pseudomonadati</taxon>
        <taxon>Pseudomonadota</taxon>
        <taxon>Gammaproteobacteria</taxon>
        <taxon>Chromatiales</taxon>
        <taxon>Ectothiorhodospiraceae</taxon>
        <taxon>Thioalkalivibrio</taxon>
    </lineage>
</organism>
<dbReference type="AlphaFoldDB" id="B8GR69"/>
<comment type="subcellular location">
    <subcellularLocation>
        <location evidence="1 11">Cytoplasm</location>
    </subcellularLocation>
</comment>
<dbReference type="PANTHER" id="PTHR30075:SF2">
    <property type="entry name" value="GLYCINE--TRNA LIGASE, CHLOROPLASTIC_MITOCHONDRIAL 2"/>
    <property type="match status" value="1"/>
</dbReference>
<dbReference type="InterPro" id="IPR008909">
    <property type="entry name" value="DALR_anticod-bd"/>
</dbReference>
<evidence type="ECO:0000256" key="5">
    <source>
        <dbReference type="ARBA" id="ARBA00022598"/>
    </source>
</evidence>
<evidence type="ECO:0000256" key="6">
    <source>
        <dbReference type="ARBA" id="ARBA00022741"/>
    </source>
</evidence>
<dbReference type="eggNOG" id="COG0751">
    <property type="taxonomic scope" value="Bacteria"/>
</dbReference>
<keyword evidence="5 11" id="KW-0436">Ligase</keyword>
<dbReference type="OrthoDB" id="9775440at2"/>
<dbReference type="EMBL" id="CP001339">
    <property type="protein sequence ID" value="ACL74323.1"/>
    <property type="molecule type" value="Genomic_DNA"/>
</dbReference>
<evidence type="ECO:0000256" key="3">
    <source>
        <dbReference type="ARBA" id="ARBA00011209"/>
    </source>
</evidence>
<dbReference type="RefSeq" id="WP_012639785.1">
    <property type="nucleotide sequence ID" value="NC_011901.1"/>
</dbReference>
<dbReference type="HAMAP" id="MF_00255">
    <property type="entry name" value="Gly_tRNA_synth_beta"/>
    <property type="match status" value="1"/>
</dbReference>
<comment type="subunit">
    <text evidence="3 11">Tetramer of two alpha and two beta subunits.</text>
</comment>
<dbReference type="GO" id="GO:0004820">
    <property type="term" value="F:glycine-tRNA ligase activity"/>
    <property type="evidence" value="ECO:0007669"/>
    <property type="project" value="UniProtKB-UniRule"/>
</dbReference>
<keyword evidence="8 11" id="KW-0648">Protein biosynthesis</keyword>
<dbReference type="GO" id="GO:0006426">
    <property type="term" value="P:glycyl-tRNA aminoacylation"/>
    <property type="evidence" value="ECO:0007669"/>
    <property type="project" value="UniProtKB-UniRule"/>
</dbReference>
<keyword evidence="7 11" id="KW-0067">ATP-binding</keyword>
<dbReference type="InterPro" id="IPR006194">
    <property type="entry name" value="Gly-tRNA-synth_heterodimer"/>
</dbReference>
<evidence type="ECO:0000256" key="11">
    <source>
        <dbReference type="HAMAP-Rule" id="MF_00255"/>
    </source>
</evidence>